<feature type="chain" id="PRO_5006458642" description="Fibrinogen C-terminal domain-containing protein" evidence="2">
    <location>
        <begin position="19"/>
        <end position="356"/>
    </location>
</feature>
<gene>
    <name evidence="4" type="primary">Dyak\GE19039</name>
    <name evidence="4" type="synonym">dyak_GLEANR_2818</name>
    <name evidence="4" type="synonym">GE19039</name>
    <name evidence="4" type="ORF">Dyak_GE19039</name>
</gene>
<name>B4P0U6_DROYA</name>
<dbReference type="PANTHER" id="PTHR19143">
    <property type="entry name" value="FIBRINOGEN/TENASCIN/ANGIOPOEITIN"/>
    <property type="match status" value="1"/>
</dbReference>
<dbReference type="HOGENOM" id="CLU_038628_7_3_1"/>
<dbReference type="Pfam" id="PF00147">
    <property type="entry name" value="Fibrinogen_C"/>
    <property type="match status" value="1"/>
</dbReference>
<dbReference type="OrthoDB" id="7871457at2759"/>
<evidence type="ECO:0000313" key="5">
    <source>
        <dbReference type="Proteomes" id="UP000002282"/>
    </source>
</evidence>
<keyword evidence="5" id="KW-1185">Reference proteome</keyword>
<evidence type="ECO:0000259" key="3">
    <source>
        <dbReference type="PROSITE" id="PS51406"/>
    </source>
</evidence>
<dbReference type="AlphaFoldDB" id="B4P0U6"/>
<feature type="coiled-coil region" evidence="1">
    <location>
        <begin position="66"/>
        <end position="168"/>
    </location>
</feature>
<feature type="domain" description="Fibrinogen C-terminal" evidence="3">
    <location>
        <begin position="164"/>
        <end position="330"/>
    </location>
</feature>
<feature type="signal peptide" evidence="2">
    <location>
        <begin position="1"/>
        <end position="18"/>
    </location>
</feature>
<dbReference type="InterPro" id="IPR036056">
    <property type="entry name" value="Fibrinogen-like_C"/>
</dbReference>
<dbReference type="PROSITE" id="PS51406">
    <property type="entry name" value="FIBRINOGEN_C_2"/>
    <property type="match status" value="1"/>
</dbReference>
<evidence type="ECO:0000256" key="2">
    <source>
        <dbReference type="SAM" id="SignalP"/>
    </source>
</evidence>
<sequence length="356" mass="40986">MFIYTFIVLIITSFVTISVEDLGLAEGQQSCVLPDDQEDKCSTICYPTIKPLLKHVASCQENKEVISQLQDIIRGQKIDINRLKLEYDIIKDRLEEYKKSAVLNNQLNKALDNNRNIVRNLNAKLNMLIRLNTTDDSIRQLNEENLLLRQRNRELEEMANEKETQMQDIPSSCLGFEEQGIRQIKVPGEPIEFNVLCDSKIAGPGWTVFLRNLGDENFNRNWTEYEYGFGDLKSTFFRGLAVLHVLTQSQPHELYMVVYSKDGSEFSNYFDNILVGGESEGYRLKSIGNPKTDNFIFIKNQVNAMFSTYDRNNAKTEINYAAQKQSGWWYSTGSQLSLTGWDPNAKQILMLIRPKM</sequence>
<dbReference type="KEGG" id="dya:Dyak_GE19039"/>
<dbReference type="eggNOG" id="KOG2579">
    <property type="taxonomic scope" value="Eukaryota"/>
</dbReference>
<dbReference type="Gene3D" id="3.90.215.10">
    <property type="entry name" value="Gamma Fibrinogen, chain A, domain 1"/>
    <property type="match status" value="1"/>
</dbReference>
<dbReference type="InterPro" id="IPR014716">
    <property type="entry name" value="Fibrinogen_a/b/g_C_1"/>
</dbReference>
<keyword evidence="2" id="KW-0732">Signal</keyword>
<reference evidence="4 5" key="1">
    <citation type="journal article" date="2007" name="Nature">
        <title>Evolution of genes and genomes on the Drosophila phylogeny.</title>
        <authorList>
            <consortium name="Drosophila 12 Genomes Consortium"/>
            <person name="Clark A.G."/>
            <person name="Eisen M.B."/>
            <person name="Smith D.R."/>
            <person name="Bergman C.M."/>
            <person name="Oliver B."/>
            <person name="Markow T.A."/>
            <person name="Kaufman T.C."/>
            <person name="Kellis M."/>
            <person name="Gelbart W."/>
            <person name="Iyer V.N."/>
            <person name="Pollard D.A."/>
            <person name="Sackton T.B."/>
            <person name="Larracuente A.M."/>
            <person name="Singh N.D."/>
            <person name="Abad J.P."/>
            <person name="Abt D.N."/>
            <person name="Adryan B."/>
            <person name="Aguade M."/>
            <person name="Akashi H."/>
            <person name="Anderson W.W."/>
            <person name="Aquadro C.F."/>
            <person name="Ardell D.H."/>
            <person name="Arguello R."/>
            <person name="Artieri C.G."/>
            <person name="Barbash D.A."/>
            <person name="Barker D."/>
            <person name="Barsanti P."/>
            <person name="Batterham P."/>
            <person name="Batzoglou S."/>
            <person name="Begun D."/>
            <person name="Bhutkar A."/>
            <person name="Blanco E."/>
            <person name="Bosak S.A."/>
            <person name="Bradley R.K."/>
            <person name="Brand A.D."/>
            <person name="Brent M.R."/>
            <person name="Brooks A.N."/>
            <person name="Brown R.H."/>
            <person name="Butlin R.K."/>
            <person name="Caggese C."/>
            <person name="Calvi B.R."/>
            <person name="Bernardo de Carvalho A."/>
            <person name="Caspi A."/>
            <person name="Castrezana S."/>
            <person name="Celniker S.E."/>
            <person name="Chang J.L."/>
            <person name="Chapple C."/>
            <person name="Chatterji S."/>
            <person name="Chinwalla A."/>
            <person name="Civetta A."/>
            <person name="Clifton S.W."/>
            <person name="Comeron J.M."/>
            <person name="Costello J.C."/>
            <person name="Coyne J.A."/>
            <person name="Daub J."/>
            <person name="David R.G."/>
            <person name="Delcher A.L."/>
            <person name="Delehaunty K."/>
            <person name="Do C.B."/>
            <person name="Ebling H."/>
            <person name="Edwards K."/>
            <person name="Eickbush T."/>
            <person name="Evans J.D."/>
            <person name="Filipski A."/>
            <person name="Findeiss S."/>
            <person name="Freyhult E."/>
            <person name="Fulton L."/>
            <person name="Fulton R."/>
            <person name="Garcia A.C."/>
            <person name="Gardiner A."/>
            <person name="Garfield D.A."/>
            <person name="Garvin B.E."/>
            <person name="Gibson G."/>
            <person name="Gilbert D."/>
            <person name="Gnerre S."/>
            <person name="Godfrey J."/>
            <person name="Good R."/>
            <person name="Gotea V."/>
            <person name="Gravely B."/>
            <person name="Greenberg A.J."/>
            <person name="Griffiths-Jones S."/>
            <person name="Gross S."/>
            <person name="Guigo R."/>
            <person name="Gustafson E.A."/>
            <person name="Haerty W."/>
            <person name="Hahn M.W."/>
            <person name="Halligan D.L."/>
            <person name="Halpern A.L."/>
            <person name="Halter G.M."/>
            <person name="Han M.V."/>
            <person name="Heger A."/>
            <person name="Hillier L."/>
            <person name="Hinrichs A.S."/>
            <person name="Holmes I."/>
            <person name="Hoskins R.A."/>
            <person name="Hubisz M.J."/>
            <person name="Hultmark D."/>
            <person name="Huntley M.A."/>
            <person name="Jaffe D.B."/>
            <person name="Jagadeeshan S."/>
            <person name="Jeck W.R."/>
            <person name="Johnson J."/>
            <person name="Jones C.D."/>
            <person name="Jordan W.C."/>
            <person name="Karpen G.H."/>
            <person name="Kataoka E."/>
            <person name="Keightley P.D."/>
            <person name="Kheradpour P."/>
            <person name="Kirkness E.F."/>
            <person name="Koerich L.B."/>
            <person name="Kristiansen K."/>
            <person name="Kudrna D."/>
            <person name="Kulathinal R.J."/>
            <person name="Kumar S."/>
            <person name="Kwok R."/>
            <person name="Lander E."/>
            <person name="Langley C.H."/>
            <person name="Lapoint R."/>
            <person name="Lazzaro B.P."/>
            <person name="Lee S.J."/>
            <person name="Levesque L."/>
            <person name="Li R."/>
            <person name="Lin C.F."/>
            <person name="Lin M.F."/>
            <person name="Lindblad-Toh K."/>
            <person name="Llopart A."/>
            <person name="Long M."/>
            <person name="Low L."/>
            <person name="Lozovsky E."/>
            <person name="Lu J."/>
            <person name="Luo M."/>
            <person name="Machado C.A."/>
            <person name="Makalowski W."/>
            <person name="Marzo M."/>
            <person name="Matsuda M."/>
            <person name="Matzkin L."/>
            <person name="McAllister B."/>
            <person name="McBride C.S."/>
            <person name="McKernan B."/>
            <person name="McKernan K."/>
            <person name="Mendez-Lago M."/>
            <person name="Minx P."/>
            <person name="Mollenhauer M.U."/>
            <person name="Montooth K."/>
            <person name="Mount S.M."/>
            <person name="Mu X."/>
            <person name="Myers E."/>
            <person name="Negre B."/>
            <person name="Newfeld S."/>
            <person name="Nielsen R."/>
            <person name="Noor M.A."/>
            <person name="O'Grady P."/>
            <person name="Pachter L."/>
            <person name="Papaceit M."/>
            <person name="Parisi M.J."/>
            <person name="Parisi M."/>
            <person name="Parts L."/>
            <person name="Pedersen J.S."/>
            <person name="Pesole G."/>
            <person name="Phillippy A.M."/>
            <person name="Ponting C.P."/>
            <person name="Pop M."/>
            <person name="Porcelli D."/>
            <person name="Powell J.R."/>
            <person name="Prohaska S."/>
            <person name="Pruitt K."/>
            <person name="Puig M."/>
            <person name="Quesneville H."/>
            <person name="Ram K.R."/>
            <person name="Rand D."/>
            <person name="Rasmussen M.D."/>
            <person name="Reed L.K."/>
            <person name="Reenan R."/>
            <person name="Reily A."/>
            <person name="Remington K.A."/>
            <person name="Rieger T.T."/>
            <person name="Ritchie M.G."/>
            <person name="Robin C."/>
            <person name="Rogers Y.H."/>
            <person name="Rohde C."/>
            <person name="Rozas J."/>
            <person name="Rubenfield M.J."/>
            <person name="Ruiz A."/>
            <person name="Russo S."/>
            <person name="Salzberg S.L."/>
            <person name="Sanchez-Gracia A."/>
            <person name="Saranga D.J."/>
            <person name="Sato H."/>
            <person name="Schaeffer S.W."/>
            <person name="Schatz M.C."/>
            <person name="Schlenke T."/>
            <person name="Schwartz R."/>
            <person name="Segarra C."/>
            <person name="Singh R.S."/>
            <person name="Sirot L."/>
            <person name="Sirota M."/>
            <person name="Sisneros N.B."/>
            <person name="Smith C.D."/>
            <person name="Smith T.F."/>
            <person name="Spieth J."/>
            <person name="Stage D.E."/>
            <person name="Stark A."/>
            <person name="Stephan W."/>
            <person name="Strausberg R.L."/>
            <person name="Strempel S."/>
            <person name="Sturgill D."/>
            <person name="Sutton G."/>
            <person name="Sutton G.G."/>
            <person name="Tao W."/>
            <person name="Teichmann S."/>
            <person name="Tobari Y.N."/>
            <person name="Tomimura Y."/>
            <person name="Tsolas J.M."/>
            <person name="Valente V.L."/>
            <person name="Venter E."/>
            <person name="Venter J.C."/>
            <person name="Vicario S."/>
            <person name="Vieira F.G."/>
            <person name="Vilella A.J."/>
            <person name="Villasante A."/>
            <person name="Walenz B."/>
            <person name="Wang J."/>
            <person name="Wasserman M."/>
            <person name="Watts T."/>
            <person name="Wilson D."/>
            <person name="Wilson R.K."/>
            <person name="Wing R.A."/>
            <person name="Wolfner M.F."/>
            <person name="Wong A."/>
            <person name="Wong G.K."/>
            <person name="Wu C.I."/>
            <person name="Wu G."/>
            <person name="Yamamoto D."/>
            <person name="Yang H.P."/>
            <person name="Yang S.P."/>
            <person name="Yorke J.A."/>
            <person name="Yoshida K."/>
            <person name="Zdobnov E."/>
            <person name="Zhang P."/>
            <person name="Zhang Y."/>
            <person name="Zimin A.V."/>
            <person name="Baldwin J."/>
            <person name="Abdouelleil A."/>
            <person name="Abdulkadir J."/>
            <person name="Abebe A."/>
            <person name="Abera B."/>
            <person name="Abreu J."/>
            <person name="Acer S.C."/>
            <person name="Aftuck L."/>
            <person name="Alexander A."/>
            <person name="An P."/>
            <person name="Anderson E."/>
            <person name="Anderson S."/>
            <person name="Arachi H."/>
            <person name="Azer M."/>
            <person name="Bachantsang P."/>
            <person name="Barry A."/>
            <person name="Bayul T."/>
            <person name="Berlin A."/>
            <person name="Bessette D."/>
            <person name="Bloom T."/>
            <person name="Blye J."/>
            <person name="Boguslavskiy L."/>
            <person name="Bonnet C."/>
            <person name="Boukhgalter B."/>
            <person name="Bourzgui I."/>
            <person name="Brown A."/>
            <person name="Cahill P."/>
            <person name="Channer S."/>
            <person name="Cheshatsang Y."/>
            <person name="Chuda L."/>
            <person name="Citroen M."/>
            <person name="Collymore A."/>
            <person name="Cooke P."/>
            <person name="Costello M."/>
            <person name="D'Aco K."/>
            <person name="Daza R."/>
            <person name="De Haan G."/>
            <person name="DeGray S."/>
            <person name="DeMaso C."/>
            <person name="Dhargay N."/>
            <person name="Dooley K."/>
            <person name="Dooley E."/>
            <person name="Doricent M."/>
            <person name="Dorje P."/>
            <person name="Dorjee K."/>
            <person name="Dupes A."/>
            <person name="Elong R."/>
            <person name="Falk J."/>
            <person name="Farina A."/>
            <person name="Faro S."/>
            <person name="Ferguson D."/>
            <person name="Fisher S."/>
            <person name="Foley C.D."/>
            <person name="Franke A."/>
            <person name="Friedrich D."/>
            <person name="Gadbois L."/>
            <person name="Gearin G."/>
            <person name="Gearin C.R."/>
            <person name="Giannoukos G."/>
            <person name="Goode T."/>
            <person name="Graham J."/>
            <person name="Grandbois E."/>
            <person name="Grewal S."/>
            <person name="Gyaltsen K."/>
            <person name="Hafez N."/>
            <person name="Hagos B."/>
            <person name="Hall J."/>
            <person name="Henson C."/>
            <person name="Hollinger A."/>
            <person name="Honan T."/>
            <person name="Huard M.D."/>
            <person name="Hughes L."/>
            <person name="Hurhula B."/>
            <person name="Husby M.E."/>
            <person name="Kamat A."/>
            <person name="Kanga B."/>
            <person name="Kashin S."/>
            <person name="Khazanovich D."/>
            <person name="Kisner P."/>
            <person name="Lance K."/>
            <person name="Lara M."/>
            <person name="Lee W."/>
            <person name="Lennon N."/>
            <person name="Letendre F."/>
            <person name="LeVine R."/>
            <person name="Lipovsky A."/>
            <person name="Liu X."/>
            <person name="Liu J."/>
            <person name="Liu S."/>
            <person name="Lokyitsang T."/>
            <person name="Lokyitsang Y."/>
            <person name="Lubonja R."/>
            <person name="Lui A."/>
            <person name="MacDonald P."/>
            <person name="Magnisalis V."/>
            <person name="Maru K."/>
            <person name="Matthews C."/>
            <person name="McCusker W."/>
            <person name="McDonough S."/>
            <person name="Mehta T."/>
            <person name="Meldrim J."/>
            <person name="Meneus L."/>
            <person name="Mihai O."/>
            <person name="Mihalev A."/>
            <person name="Mihova T."/>
            <person name="Mittelman R."/>
            <person name="Mlenga V."/>
            <person name="Montmayeur A."/>
            <person name="Mulrain L."/>
            <person name="Navidi A."/>
            <person name="Naylor J."/>
            <person name="Negash T."/>
            <person name="Nguyen T."/>
            <person name="Nguyen N."/>
            <person name="Nicol R."/>
            <person name="Norbu C."/>
            <person name="Norbu N."/>
            <person name="Novod N."/>
            <person name="O'Neill B."/>
            <person name="Osman S."/>
            <person name="Markiewicz E."/>
            <person name="Oyono O.L."/>
            <person name="Patti C."/>
            <person name="Phunkhang P."/>
            <person name="Pierre F."/>
            <person name="Priest M."/>
            <person name="Raghuraman S."/>
            <person name="Rege F."/>
            <person name="Reyes R."/>
            <person name="Rise C."/>
            <person name="Rogov P."/>
            <person name="Ross K."/>
            <person name="Ryan E."/>
            <person name="Settipalli S."/>
            <person name="Shea T."/>
            <person name="Sherpa N."/>
            <person name="Shi L."/>
            <person name="Shih D."/>
            <person name="Sparrow T."/>
            <person name="Spaulding J."/>
            <person name="Stalker J."/>
            <person name="Stange-Thomann N."/>
            <person name="Stavropoulos S."/>
            <person name="Stone C."/>
            <person name="Strader C."/>
            <person name="Tesfaye S."/>
            <person name="Thomson T."/>
            <person name="Thoulutsang Y."/>
            <person name="Thoulutsang D."/>
            <person name="Topham K."/>
            <person name="Topping I."/>
            <person name="Tsamla T."/>
            <person name="Vassiliev H."/>
            <person name="Vo A."/>
            <person name="Wangchuk T."/>
            <person name="Wangdi T."/>
            <person name="Weiand M."/>
            <person name="Wilkinson J."/>
            <person name="Wilson A."/>
            <person name="Yadav S."/>
            <person name="Young G."/>
            <person name="Yu Q."/>
            <person name="Zembek L."/>
            <person name="Zhong D."/>
            <person name="Zimmer A."/>
            <person name="Zwirko Z."/>
            <person name="Jaffe D.B."/>
            <person name="Alvarez P."/>
            <person name="Brockman W."/>
            <person name="Butler J."/>
            <person name="Chin C."/>
            <person name="Gnerre S."/>
            <person name="Grabherr M."/>
            <person name="Kleber M."/>
            <person name="Mauceli E."/>
            <person name="MacCallum I."/>
        </authorList>
    </citation>
    <scope>NUCLEOTIDE SEQUENCE [LARGE SCALE GENOMIC DNA]</scope>
    <source>
        <strain evidence="5">Tai18E2 / Tucson 14021-0261.01</strain>
    </source>
</reference>
<dbReference type="PANTHER" id="PTHR19143:SF327">
    <property type="entry name" value="FI21813P1-RELATED"/>
    <property type="match status" value="1"/>
</dbReference>
<organism evidence="4 5">
    <name type="scientific">Drosophila yakuba</name>
    <name type="common">Fruit fly</name>
    <dbReference type="NCBI Taxonomy" id="7245"/>
    <lineage>
        <taxon>Eukaryota</taxon>
        <taxon>Metazoa</taxon>
        <taxon>Ecdysozoa</taxon>
        <taxon>Arthropoda</taxon>
        <taxon>Hexapoda</taxon>
        <taxon>Insecta</taxon>
        <taxon>Pterygota</taxon>
        <taxon>Neoptera</taxon>
        <taxon>Endopterygota</taxon>
        <taxon>Diptera</taxon>
        <taxon>Brachycera</taxon>
        <taxon>Muscomorpha</taxon>
        <taxon>Ephydroidea</taxon>
        <taxon>Drosophilidae</taxon>
        <taxon>Drosophila</taxon>
        <taxon>Sophophora</taxon>
    </lineage>
</organism>
<dbReference type="SUPFAM" id="SSF56496">
    <property type="entry name" value="Fibrinogen C-terminal domain-like"/>
    <property type="match status" value="1"/>
</dbReference>
<dbReference type="GO" id="GO:0005615">
    <property type="term" value="C:extracellular space"/>
    <property type="evidence" value="ECO:0007669"/>
    <property type="project" value="TreeGrafter"/>
</dbReference>
<proteinExistence type="predicted"/>
<evidence type="ECO:0000313" key="4">
    <source>
        <dbReference type="EMBL" id="EDW89020.2"/>
    </source>
</evidence>
<dbReference type="Proteomes" id="UP000002282">
    <property type="component" value="Chromosome 2L"/>
</dbReference>
<dbReference type="InterPro" id="IPR050373">
    <property type="entry name" value="Fibrinogen_C-term_domain"/>
</dbReference>
<keyword evidence="1" id="KW-0175">Coiled coil</keyword>
<reference evidence="4 5" key="2">
    <citation type="journal article" date="2007" name="PLoS Biol.">
        <title>Principles of genome evolution in the Drosophila melanogaster species group.</title>
        <authorList>
            <person name="Ranz J.M."/>
            <person name="Maurin D."/>
            <person name="Chan Y.S."/>
            <person name="von Grotthuss M."/>
            <person name="Hillier L.W."/>
            <person name="Roote J."/>
            <person name="Ashburner M."/>
            <person name="Bergman C.M."/>
        </authorList>
    </citation>
    <scope>NUCLEOTIDE SEQUENCE [LARGE SCALE GENOMIC DNA]</scope>
    <source>
        <strain evidence="5">Tai18E2 / Tucson 14021-0261.01</strain>
    </source>
</reference>
<dbReference type="EMBL" id="CM000157">
    <property type="protein sequence ID" value="EDW89020.2"/>
    <property type="molecule type" value="Genomic_DNA"/>
</dbReference>
<protein>
    <recommendedName>
        <fullName evidence="3">Fibrinogen C-terminal domain-containing protein</fullName>
    </recommendedName>
</protein>
<evidence type="ECO:0000256" key="1">
    <source>
        <dbReference type="SAM" id="Coils"/>
    </source>
</evidence>
<dbReference type="SMART" id="SM00186">
    <property type="entry name" value="FBG"/>
    <property type="match status" value="1"/>
</dbReference>
<accession>B4P0U6</accession>
<dbReference type="InterPro" id="IPR002181">
    <property type="entry name" value="Fibrinogen_a/b/g_C_dom"/>
</dbReference>
<dbReference type="SMR" id="B4P0U6"/>